<keyword evidence="3" id="KW-1185">Reference proteome</keyword>
<protein>
    <submittedName>
        <fullName evidence="2">Uncharacterized protein</fullName>
    </submittedName>
</protein>
<proteinExistence type="predicted"/>
<evidence type="ECO:0000256" key="1">
    <source>
        <dbReference type="SAM" id="Phobius"/>
    </source>
</evidence>
<name>E7N252_9FIRM</name>
<dbReference type="STRING" id="749551.HMPREF9555_01062"/>
<reference evidence="2 3" key="1">
    <citation type="submission" date="2010-08" db="EMBL/GenBank/DDBJ databases">
        <authorList>
            <person name="Weinstock G."/>
            <person name="Sodergren E."/>
            <person name="Clifton S."/>
            <person name="Fulton L."/>
            <person name="Fulton B."/>
            <person name="Courtney L."/>
            <person name="Fronick C."/>
            <person name="Harrison M."/>
            <person name="Strong C."/>
            <person name="Farmer C."/>
            <person name="Delahaunty K."/>
            <person name="Markovic C."/>
            <person name="Hall O."/>
            <person name="Minx P."/>
            <person name="Tomlinson C."/>
            <person name="Mitreva M."/>
            <person name="Hou S."/>
            <person name="Chen J."/>
            <person name="Wollam A."/>
            <person name="Pepin K.H."/>
            <person name="Johnson M."/>
            <person name="Bhonagiri V."/>
            <person name="Zhang X."/>
            <person name="Suruliraj S."/>
            <person name="Warren W."/>
            <person name="Chinwalla A."/>
            <person name="Mardis E.R."/>
            <person name="Wilson R.K."/>
        </authorList>
    </citation>
    <scope>NUCLEOTIDE SEQUENCE [LARGE SCALE GENOMIC DNA]</scope>
    <source>
        <strain evidence="2 3">F0399</strain>
    </source>
</reference>
<dbReference type="Proteomes" id="UP000004633">
    <property type="component" value="Unassembled WGS sequence"/>
</dbReference>
<feature type="transmembrane region" description="Helical" evidence="1">
    <location>
        <begin position="12"/>
        <end position="31"/>
    </location>
</feature>
<sequence length="48" mass="5250">MAPSVVIFGKRFVDVGFIYAFLAFAAIPSYASKLPHHSGCGMTRNFRA</sequence>
<comment type="caution">
    <text evidence="2">The sequence shown here is derived from an EMBL/GenBank/DDBJ whole genome shotgun (WGS) entry which is preliminary data.</text>
</comment>
<keyword evidence="1" id="KW-1133">Transmembrane helix</keyword>
<keyword evidence="1" id="KW-0472">Membrane</keyword>
<organism evidence="2 3">
    <name type="scientific">Selenomonas artemidis F0399</name>
    <dbReference type="NCBI Taxonomy" id="749551"/>
    <lineage>
        <taxon>Bacteria</taxon>
        <taxon>Bacillati</taxon>
        <taxon>Bacillota</taxon>
        <taxon>Negativicutes</taxon>
        <taxon>Selenomonadales</taxon>
        <taxon>Selenomonadaceae</taxon>
        <taxon>Selenomonas</taxon>
    </lineage>
</organism>
<dbReference type="HOGENOM" id="CLU_216468_0_0_9"/>
<dbReference type="EMBL" id="AECV01000016">
    <property type="protein sequence ID" value="EFW29834.1"/>
    <property type="molecule type" value="Genomic_DNA"/>
</dbReference>
<gene>
    <name evidence="2" type="ORF">HMPREF9555_01062</name>
</gene>
<evidence type="ECO:0000313" key="3">
    <source>
        <dbReference type="Proteomes" id="UP000004633"/>
    </source>
</evidence>
<evidence type="ECO:0000313" key="2">
    <source>
        <dbReference type="EMBL" id="EFW29834.1"/>
    </source>
</evidence>
<dbReference type="AlphaFoldDB" id="E7N252"/>
<keyword evidence="1" id="KW-0812">Transmembrane</keyword>
<accession>E7N252</accession>